<reference evidence="1" key="1">
    <citation type="journal article" date="2021" name="Nat. Commun.">
        <title>Genetic determinants of endophytism in the Arabidopsis root mycobiome.</title>
        <authorList>
            <person name="Mesny F."/>
            <person name="Miyauchi S."/>
            <person name="Thiergart T."/>
            <person name="Pickel B."/>
            <person name="Atanasova L."/>
            <person name="Karlsson M."/>
            <person name="Huettel B."/>
            <person name="Barry K.W."/>
            <person name="Haridas S."/>
            <person name="Chen C."/>
            <person name="Bauer D."/>
            <person name="Andreopoulos W."/>
            <person name="Pangilinan J."/>
            <person name="LaButti K."/>
            <person name="Riley R."/>
            <person name="Lipzen A."/>
            <person name="Clum A."/>
            <person name="Drula E."/>
            <person name="Henrissat B."/>
            <person name="Kohler A."/>
            <person name="Grigoriev I.V."/>
            <person name="Martin F.M."/>
            <person name="Hacquard S."/>
        </authorList>
    </citation>
    <scope>NUCLEOTIDE SEQUENCE</scope>
    <source>
        <strain evidence="1">MPI-CAGE-AT-0021</strain>
    </source>
</reference>
<protein>
    <submittedName>
        <fullName evidence="1">Uncharacterized protein</fullName>
    </submittedName>
</protein>
<accession>A0A9P9ID96</accession>
<evidence type="ECO:0000313" key="1">
    <source>
        <dbReference type="EMBL" id="KAH7116566.1"/>
    </source>
</evidence>
<dbReference type="Proteomes" id="UP000717696">
    <property type="component" value="Unassembled WGS sequence"/>
</dbReference>
<keyword evidence="2" id="KW-1185">Reference proteome</keyword>
<proteinExistence type="predicted"/>
<evidence type="ECO:0000313" key="2">
    <source>
        <dbReference type="Proteomes" id="UP000717696"/>
    </source>
</evidence>
<gene>
    <name evidence="1" type="ORF">B0J13DRAFT_653570</name>
</gene>
<organism evidence="1 2">
    <name type="scientific">Dactylonectria estremocensis</name>
    <dbReference type="NCBI Taxonomy" id="1079267"/>
    <lineage>
        <taxon>Eukaryota</taxon>
        <taxon>Fungi</taxon>
        <taxon>Dikarya</taxon>
        <taxon>Ascomycota</taxon>
        <taxon>Pezizomycotina</taxon>
        <taxon>Sordariomycetes</taxon>
        <taxon>Hypocreomycetidae</taxon>
        <taxon>Hypocreales</taxon>
        <taxon>Nectriaceae</taxon>
        <taxon>Dactylonectria</taxon>
    </lineage>
</organism>
<dbReference type="AlphaFoldDB" id="A0A9P9ID96"/>
<comment type="caution">
    <text evidence="1">The sequence shown here is derived from an EMBL/GenBank/DDBJ whole genome shotgun (WGS) entry which is preliminary data.</text>
</comment>
<dbReference type="EMBL" id="JAGMUU010000036">
    <property type="protein sequence ID" value="KAH7116566.1"/>
    <property type="molecule type" value="Genomic_DNA"/>
</dbReference>
<dbReference type="OrthoDB" id="5406275at2759"/>
<name>A0A9P9ID96_9HYPO</name>
<sequence length="84" mass="9451">MANTYAEVSTRHIIPGVDKIDRLSLPGAKSMTKEERAQKIVEVGELAKRARRDVKLLANARKDQFVMAMSENRGEIREAAQIQN</sequence>